<dbReference type="Proteomes" id="UP001248709">
    <property type="component" value="Unassembled WGS sequence"/>
</dbReference>
<keyword evidence="3" id="KW-1185">Reference proteome</keyword>
<dbReference type="SUPFAM" id="SSF141571">
    <property type="entry name" value="Pentapeptide repeat-like"/>
    <property type="match status" value="1"/>
</dbReference>
<dbReference type="PANTHER" id="PTHR47485">
    <property type="entry name" value="THYLAKOID LUMENAL 17.4 KDA PROTEIN, CHLOROPLASTIC"/>
    <property type="match status" value="1"/>
</dbReference>
<dbReference type="Pfam" id="PF00805">
    <property type="entry name" value="Pentapeptide"/>
    <property type="match status" value="2"/>
</dbReference>
<dbReference type="Gene3D" id="2.160.20.80">
    <property type="entry name" value="E3 ubiquitin-protein ligase SopA"/>
    <property type="match status" value="1"/>
</dbReference>
<protein>
    <submittedName>
        <fullName evidence="2">Uncharacterized protein YjbI with pentapeptide repeats</fullName>
    </submittedName>
</protein>
<evidence type="ECO:0000256" key="1">
    <source>
        <dbReference type="ARBA" id="ARBA00022737"/>
    </source>
</evidence>
<sequence length="602" mass="68151">MEQPIDVLEQQAILNQAWSLIRRDWALKLKATQEQQIQICVEEFRRYCRDIRQEQLQGKKGNIGYITYSMLRTTWLEERPAYLVEASDVLWLLDPEPVRFEYDTQWAFSYWRELQQLVRTEAEKQQVFLSAYALERLMLEAAVHIHALVVNLMRRAMKQAVCLPEFQDLEREETFEIRVAEYLDQSVSVYKEDRRQVESNVIRDWLEEKEEHAYSYQALTQVQLPDGDFSQLDFRYAAFRQVGMKRTRLHACVLVGTVWQDCRLEETDLTFSLLHGADFSGCSMDHAIFDAVTGNAGDGANAWLDWEPLGFSGVDFTGADLQGASFREAQLQGAVFQAASLQHASFIGADLTGSCFAGADITGASFEGARLAQTDFTGAKVQGVRFTEEQLGEAIGLTETATSSPSLLRPADISVPYVTSTGGTAAMRYFRLMTDERIPHRVEPASLSPSQIESILSDQGSLTEDSPLFLTVHTDSQTVFPDFLEFPVPLVSDPLKALLEKIAPGLKWKAAILTDFQRARQEVYWVLRPPRLDCLSSQTERHPNHTLKHLILQSGNIGSPVFRIAGLMEPYIYIDLAVAESLLRRPFAGIRVQRAETATKEE</sequence>
<proteinExistence type="predicted"/>
<gene>
    <name evidence="2" type="ORF">J2Z22_004844</name>
</gene>
<dbReference type="EMBL" id="JAUSUY010000046">
    <property type="protein sequence ID" value="MDT3429243.1"/>
    <property type="molecule type" value="Genomic_DNA"/>
</dbReference>
<evidence type="ECO:0000313" key="3">
    <source>
        <dbReference type="Proteomes" id="UP001248709"/>
    </source>
</evidence>
<evidence type="ECO:0000313" key="2">
    <source>
        <dbReference type="EMBL" id="MDT3429243.1"/>
    </source>
</evidence>
<organism evidence="2 3">
    <name type="scientific">Paenibacillus forsythiae</name>
    <dbReference type="NCBI Taxonomy" id="365616"/>
    <lineage>
        <taxon>Bacteria</taxon>
        <taxon>Bacillati</taxon>
        <taxon>Bacillota</taxon>
        <taxon>Bacilli</taxon>
        <taxon>Bacillales</taxon>
        <taxon>Paenibacillaceae</taxon>
        <taxon>Paenibacillus</taxon>
    </lineage>
</organism>
<dbReference type="PANTHER" id="PTHR47485:SF1">
    <property type="entry name" value="THYLAKOID LUMENAL 17.4 KDA PROTEIN, CHLOROPLASTIC"/>
    <property type="match status" value="1"/>
</dbReference>
<dbReference type="InterPro" id="IPR001646">
    <property type="entry name" value="5peptide_repeat"/>
</dbReference>
<comment type="caution">
    <text evidence="2">The sequence shown here is derived from an EMBL/GenBank/DDBJ whole genome shotgun (WGS) entry which is preliminary data.</text>
</comment>
<reference evidence="2 3" key="1">
    <citation type="submission" date="2023-07" db="EMBL/GenBank/DDBJ databases">
        <title>Genomic Encyclopedia of Type Strains, Phase IV (KMG-IV): sequencing the most valuable type-strain genomes for metagenomic binning, comparative biology and taxonomic classification.</title>
        <authorList>
            <person name="Goeker M."/>
        </authorList>
    </citation>
    <scope>NUCLEOTIDE SEQUENCE [LARGE SCALE GENOMIC DNA]</scope>
    <source>
        <strain evidence="2 3">T98</strain>
    </source>
</reference>
<accession>A0ABU3HEN3</accession>
<name>A0ABU3HEN3_9BACL</name>
<keyword evidence="1" id="KW-0677">Repeat</keyword>